<dbReference type="Proteomes" id="UP000095488">
    <property type="component" value="Unassembled WGS sequence"/>
</dbReference>
<dbReference type="PRINTS" id="PR00067">
    <property type="entry name" value="CATALASE"/>
</dbReference>
<dbReference type="EC" id="1.11.1.6" evidence="4 11"/>
<proteinExistence type="inferred from homology"/>
<evidence type="ECO:0000256" key="1">
    <source>
        <dbReference type="ARBA" id="ARBA00001971"/>
    </source>
</evidence>
<evidence type="ECO:0000313" key="14">
    <source>
        <dbReference type="Proteomes" id="UP000095488"/>
    </source>
</evidence>
<dbReference type="InterPro" id="IPR002226">
    <property type="entry name" value="Catalase_haem_BS"/>
</dbReference>
<comment type="caution">
    <text evidence="13">The sequence shown here is derived from an EMBL/GenBank/DDBJ whole genome shotgun (WGS) entry which is preliminary data.</text>
</comment>
<evidence type="ECO:0000256" key="3">
    <source>
        <dbReference type="ARBA" id="ARBA00005329"/>
    </source>
</evidence>
<reference evidence="13 14" key="1">
    <citation type="submission" date="2015-09" db="EMBL/GenBank/DDBJ databases">
        <authorList>
            <consortium name="Pathogen Informatics"/>
            <person name="Wu L."/>
            <person name="Ma J."/>
        </authorList>
    </citation>
    <scope>NUCLEOTIDE SEQUENCE [LARGE SCALE GENOMIC DNA]</scope>
    <source>
        <strain evidence="13 14">2789STDY5834858</strain>
    </source>
</reference>
<dbReference type="Pfam" id="PF00199">
    <property type="entry name" value="Catalase"/>
    <property type="match status" value="1"/>
</dbReference>
<evidence type="ECO:0000313" key="13">
    <source>
        <dbReference type="EMBL" id="CUN76750.1"/>
    </source>
</evidence>
<dbReference type="InterPro" id="IPR011614">
    <property type="entry name" value="Catalase_core"/>
</dbReference>
<protein>
    <recommendedName>
        <fullName evidence="4 11">Catalase</fullName>
        <ecNumber evidence="4 11">1.11.1.6</ecNumber>
    </recommendedName>
</protein>
<dbReference type="GO" id="GO:0004096">
    <property type="term" value="F:catalase activity"/>
    <property type="evidence" value="ECO:0007669"/>
    <property type="project" value="UniProtKB-EC"/>
</dbReference>
<dbReference type="PROSITE" id="PS51402">
    <property type="entry name" value="CATALASE_3"/>
    <property type="match status" value="1"/>
</dbReference>
<evidence type="ECO:0000256" key="8">
    <source>
        <dbReference type="ARBA" id="ARBA00023002"/>
    </source>
</evidence>
<evidence type="ECO:0000256" key="6">
    <source>
        <dbReference type="ARBA" id="ARBA00022617"/>
    </source>
</evidence>
<dbReference type="PANTHER" id="PTHR11465:SF23">
    <property type="entry name" value="CATALASE-2"/>
    <property type="match status" value="1"/>
</dbReference>
<evidence type="ECO:0000256" key="2">
    <source>
        <dbReference type="ARBA" id="ARBA00002974"/>
    </source>
</evidence>
<keyword evidence="9 11" id="KW-0408">Iron</keyword>
<comment type="function">
    <text evidence="2">Decomposes hydrogen peroxide into water and oxygen; serves to protect cells from the toxic effects of hydrogen peroxide.</text>
</comment>
<evidence type="ECO:0000256" key="4">
    <source>
        <dbReference type="ARBA" id="ARBA00012314"/>
    </source>
</evidence>
<dbReference type="InterPro" id="IPR020835">
    <property type="entry name" value="Catalase_sf"/>
</dbReference>
<dbReference type="InterPro" id="IPR024711">
    <property type="entry name" value="Catalase_clade1/3"/>
</dbReference>
<evidence type="ECO:0000256" key="10">
    <source>
        <dbReference type="ARBA" id="ARBA00023324"/>
    </source>
</evidence>
<dbReference type="InterPro" id="IPR018028">
    <property type="entry name" value="Catalase"/>
</dbReference>
<dbReference type="EMBL" id="CYZR01000003">
    <property type="protein sequence ID" value="CUN76750.1"/>
    <property type="molecule type" value="Genomic_DNA"/>
</dbReference>
<comment type="cofactor">
    <cofactor evidence="1">
        <name>heme</name>
        <dbReference type="ChEBI" id="CHEBI:30413"/>
    </cofactor>
</comment>
<dbReference type="InterPro" id="IPR024708">
    <property type="entry name" value="Catalase_AS"/>
</dbReference>
<evidence type="ECO:0000259" key="12">
    <source>
        <dbReference type="SMART" id="SM01060"/>
    </source>
</evidence>
<dbReference type="PIRSF" id="PIRSF038928">
    <property type="entry name" value="Catalase_clade1-3"/>
    <property type="match status" value="1"/>
</dbReference>
<dbReference type="InterPro" id="IPR010582">
    <property type="entry name" value="Catalase_immune_responsive"/>
</dbReference>
<keyword evidence="10 11" id="KW-0376">Hydrogen peroxide</keyword>
<evidence type="ECO:0000256" key="5">
    <source>
        <dbReference type="ARBA" id="ARBA00022559"/>
    </source>
</evidence>
<dbReference type="PROSITE" id="PS00437">
    <property type="entry name" value="CATALASE_1"/>
    <property type="match status" value="1"/>
</dbReference>
<dbReference type="RefSeq" id="WP_148524075.1">
    <property type="nucleotide sequence ID" value="NZ_CABIXL010000003.1"/>
</dbReference>
<dbReference type="SMART" id="SM01060">
    <property type="entry name" value="Catalase"/>
    <property type="match status" value="1"/>
</dbReference>
<keyword evidence="5 11" id="KW-0575">Peroxidase</keyword>
<gene>
    <name evidence="13" type="primary">katA</name>
    <name evidence="13" type="ORF">ERS852473_01038</name>
</gene>
<evidence type="ECO:0000256" key="7">
    <source>
        <dbReference type="ARBA" id="ARBA00022723"/>
    </source>
</evidence>
<keyword evidence="8 11" id="KW-0560">Oxidoreductase</keyword>
<dbReference type="PANTHER" id="PTHR11465">
    <property type="entry name" value="CATALASE"/>
    <property type="match status" value="1"/>
</dbReference>
<dbReference type="Gene3D" id="2.40.180.10">
    <property type="entry name" value="Catalase core domain"/>
    <property type="match status" value="1"/>
</dbReference>
<dbReference type="SUPFAM" id="SSF56634">
    <property type="entry name" value="Heme-dependent catalase-like"/>
    <property type="match status" value="1"/>
</dbReference>
<dbReference type="PROSITE" id="PS00438">
    <property type="entry name" value="CATALASE_2"/>
    <property type="match status" value="1"/>
</dbReference>
<comment type="catalytic activity">
    <reaction evidence="11">
        <text>2 H2O2 = O2 + 2 H2O</text>
        <dbReference type="Rhea" id="RHEA:20309"/>
        <dbReference type="ChEBI" id="CHEBI:15377"/>
        <dbReference type="ChEBI" id="CHEBI:15379"/>
        <dbReference type="ChEBI" id="CHEBI:16240"/>
        <dbReference type="EC" id="1.11.1.6"/>
    </reaction>
</comment>
<organism evidence="13 14">
    <name type="scientific">Sarcina ventriculi</name>
    <name type="common">Clostridium ventriculi</name>
    <dbReference type="NCBI Taxonomy" id="1267"/>
    <lineage>
        <taxon>Bacteria</taxon>
        <taxon>Bacillati</taxon>
        <taxon>Bacillota</taxon>
        <taxon>Clostridia</taxon>
        <taxon>Eubacteriales</taxon>
        <taxon>Clostridiaceae</taxon>
        <taxon>Sarcina</taxon>
    </lineage>
</organism>
<evidence type="ECO:0000256" key="11">
    <source>
        <dbReference type="RuleBase" id="RU000498"/>
    </source>
</evidence>
<dbReference type="Pfam" id="PF06628">
    <property type="entry name" value="Catalase-rel"/>
    <property type="match status" value="1"/>
</dbReference>
<evidence type="ECO:0000256" key="9">
    <source>
        <dbReference type="ARBA" id="ARBA00023004"/>
    </source>
</evidence>
<keyword evidence="7 11" id="KW-0479">Metal-binding</keyword>
<accession>A0ABP2AQZ7</accession>
<name>A0ABP2AQZ7_SARVE</name>
<comment type="similarity">
    <text evidence="3 11">Belongs to the catalase family.</text>
</comment>
<sequence length="525" mass="60474">MGSKNKSKKNLSRNKENKDIEEYDVVNKENEDINNDCCTSYLTTNTGSLVSNDTNSETVGSNGPVLIQDVHLIDKMAHFDRERIPERVVHAKGAGAHGYFEVYRCMEEYTCADFLQVPKAKIPVFVRFSTVIGSKGSADTVRDPRGFAVKFYTSEGNYDIVGNDIPVFFIRDSIKFPDVIHSLKPSPDTNLKDVSRFWDFISNSPEAMHMITWLYSDRGTIKSYRHIDGFGVNTYVWVNSRGKRRYVKYHWKTMQGVETIDRHEAEILAGLDPDIAVRDLHEAIECGKYPKYELYVQLMDIEEAENLPFNPLDDTKTWPEDRFPLKRVGMMTLNKNPENFFAEVEQSAFCPANIVRGIEFSDDKMLQGRIFSYSDTQRYRLGINFTQLPINKAKCPVDNNNQDGLMRYDYKKGSVNYKPNSLNGNKPIEAPEERVECVYVEGNITKESIKKTDDFTQAGERYRGLNENEKTALVDNILSELWQVPEKIQRKLIEHFTRCDEEFGDRIAEGLNLKSKKSINKYKFK</sequence>
<keyword evidence="6 11" id="KW-0349">Heme</keyword>
<feature type="domain" description="Catalase core" evidence="12">
    <location>
        <begin position="43"/>
        <end position="426"/>
    </location>
</feature>
<keyword evidence="14" id="KW-1185">Reference proteome</keyword>
<dbReference type="CDD" id="cd08154">
    <property type="entry name" value="catalase_clade_1"/>
    <property type="match status" value="1"/>
</dbReference>